<name>A0A8H4UHT9_9HYPO</name>
<evidence type="ECO:0000256" key="1">
    <source>
        <dbReference type="SAM" id="MobiDB-lite"/>
    </source>
</evidence>
<reference evidence="2" key="2">
    <citation type="submission" date="2020-05" db="EMBL/GenBank/DDBJ databases">
        <authorList>
            <person name="Kim H.-S."/>
            <person name="Proctor R.H."/>
            <person name="Brown D.W."/>
        </authorList>
    </citation>
    <scope>NUCLEOTIDE SEQUENCE</scope>
    <source>
        <strain evidence="2">NRRL 22465</strain>
    </source>
</reference>
<dbReference type="Proteomes" id="UP000635477">
    <property type="component" value="Unassembled WGS sequence"/>
</dbReference>
<dbReference type="OrthoDB" id="409136at2759"/>
<comment type="caution">
    <text evidence="2">The sequence shown here is derived from an EMBL/GenBank/DDBJ whole genome shotgun (WGS) entry which is preliminary data.</text>
</comment>
<evidence type="ECO:0000313" key="2">
    <source>
        <dbReference type="EMBL" id="KAF4976562.1"/>
    </source>
</evidence>
<protein>
    <submittedName>
        <fullName evidence="2">Uncharacterized protein</fullName>
    </submittedName>
</protein>
<feature type="region of interest" description="Disordered" evidence="1">
    <location>
        <begin position="249"/>
        <end position="270"/>
    </location>
</feature>
<accession>A0A8H4UHT9</accession>
<gene>
    <name evidence="2" type="ORF">FZEAL_6796</name>
</gene>
<keyword evidence="3" id="KW-1185">Reference proteome</keyword>
<organism evidence="2 3">
    <name type="scientific">Fusarium zealandicum</name>
    <dbReference type="NCBI Taxonomy" id="1053134"/>
    <lineage>
        <taxon>Eukaryota</taxon>
        <taxon>Fungi</taxon>
        <taxon>Dikarya</taxon>
        <taxon>Ascomycota</taxon>
        <taxon>Pezizomycotina</taxon>
        <taxon>Sordariomycetes</taxon>
        <taxon>Hypocreomycetidae</taxon>
        <taxon>Hypocreales</taxon>
        <taxon>Nectriaceae</taxon>
        <taxon>Fusarium</taxon>
        <taxon>Fusarium staphyleae species complex</taxon>
    </lineage>
</organism>
<evidence type="ECO:0000313" key="3">
    <source>
        <dbReference type="Proteomes" id="UP000635477"/>
    </source>
</evidence>
<sequence>MVTPDITADVNGFIYDFNARKGTQRTRHSQIFSAVLPSHYPQSLMLSDRATALSTRSINTSTNSRSTLMSSCFDRPRTQTASSIFTAPPLHGPAPQHRNRPVLPSASPLVCEFIGFVGCNAIFDPEDEAGWIGHIAHHHLNNTFPMVCICWFCGNVPAFTAASNSQADREACYRRRMHHIAWHFRNGWSGSQMRPDFFFLDHVHENGLITEEVFQQAKRYHEVPQIPNLYPSGWRPEHQGAGARFSVEVEVSRPRRGRSAHSHASQIYHS</sequence>
<reference evidence="2" key="1">
    <citation type="journal article" date="2020" name="BMC Genomics">
        <title>Correction to: Identification and distribution of gene clusters required for synthesis of sphingolipid metabolism inhibitors in diverse species of the filamentous fungus Fusarium.</title>
        <authorList>
            <person name="Kim H.S."/>
            <person name="Lohmar J.M."/>
            <person name="Busman M."/>
            <person name="Brown D.W."/>
            <person name="Naumann T.A."/>
            <person name="Divon H.H."/>
            <person name="Lysoe E."/>
            <person name="Uhlig S."/>
            <person name="Proctor R.H."/>
        </authorList>
    </citation>
    <scope>NUCLEOTIDE SEQUENCE</scope>
    <source>
        <strain evidence="2">NRRL 22465</strain>
    </source>
</reference>
<proteinExistence type="predicted"/>
<dbReference type="AlphaFoldDB" id="A0A8H4UHT9"/>
<dbReference type="EMBL" id="JABEYC010000522">
    <property type="protein sequence ID" value="KAF4976562.1"/>
    <property type="molecule type" value="Genomic_DNA"/>
</dbReference>